<dbReference type="Gene3D" id="2.60.120.620">
    <property type="entry name" value="q2cbj1_9rhob like domain"/>
    <property type="match status" value="1"/>
</dbReference>
<evidence type="ECO:0000256" key="2">
    <source>
        <dbReference type="ARBA" id="ARBA00022723"/>
    </source>
</evidence>
<dbReference type="RefSeq" id="XP_002681722.1">
    <property type="nucleotide sequence ID" value="XM_002681676.1"/>
</dbReference>
<dbReference type="GeneID" id="8852577"/>
<evidence type="ECO:0000256" key="1">
    <source>
        <dbReference type="ARBA" id="ARBA00001961"/>
    </source>
</evidence>
<dbReference type="InParanoid" id="D2V223"/>
<dbReference type="GO" id="GO:0031418">
    <property type="term" value="F:L-ascorbic acid binding"/>
    <property type="evidence" value="ECO:0007669"/>
    <property type="project" value="UniProtKB-KW"/>
</dbReference>
<evidence type="ECO:0000256" key="4">
    <source>
        <dbReference type="ARBA" id="ARBA00022964"/>
    </source>
</evidence>
<dbReference type="Pfam" id="PF25238">
    <property type="entry name" value="OGFOD2-like"/>
    <property type="match status" value="1"/>
</dbReference>
<protein>
    <recommendedName>
        <fullName evidence="8">Fe2OG dioxygenase domain-containing protein</fullName>
    </recommendedName>
</protein>
<comment type="cofactor">
    <cofactor evidence="1">
        <name>L-ascorbate</name>
        <dbReference type="ChEBI" id="CHEBI:38290"/>
    </cofactor>
</comment>
<evidence type="ECO:0000313" key="9">
    <source>
        <dbReference type="EMBL" id="EFC48978.1"/>
    </source>
</evidence>
<sequence length="371" mass="43600">MSNEPSNTTPEEEANNNGSSPSSSSSERDTLTFVNKEYNRLHKDLFEFDEKFLNPTFAKACKDAKELHYYFDLLEKAESEEAFNTIKKEFNQKKREILLTILTEEVPQVYSLEIFTPEFSQKMIEEKNNYEKNHHVKLRPNSMNNYGIVIDEIGLGKFFDVFIVEYLCPLAKIMNPAGFDLDDHHTFFVEYFIGGDKDLNVHVDDAELTLNVCLGKPGFEGGNLFFRGHRDNPKTYNQYFEYQHVVGRAVMHDGALMHGALPLTKGERVNLIIWARSTEMRRQIQEAIKEMQEQGHHHCCQHDHHHEHEHHEHHHHHEHGECCQHEHHHEHSENCQQHEHQHEHSEACQHEHSENCTHDHHEHSCCNHEHH</sequence>
<dbReference type="OMA" id="IMNPAGF"/>
<gene>
    <name evidence="9" type="ORF">NAEGRDRAFT_35199</name>
</gene>
<keyword evidence="3" id="KW-0847">Vitamin C</keyword>
<keyword evidence="6" id="KW-0408">Iron</keyword>
<keyword evidence="2" id="KW-0479">Metal-binding</keyword>
<dbReference type="GO" id="GO:0051213">
    <property type="term" value="F:dioxygenase activity"/>
    <property type="evidence" value="ECO:0007669"/>
    <property type="project" value="UniProtKB-KW"/>
</dbReference>
<dbReference type="SMART" id="SM00702">
    <property type="entry name" value="P4Hc"/>
    <property type="match status" value="1"/>
</dbReference>
<keyword evidence="5" id="KW-0560">Oxidoreductase</keyword>
<dbReference type="AlphaFoldDB" id="D2V223"/>
<dbReference type="EMBL" id="GG738849">
    <property type="protein sequence ID" value="EFC48978.1"/>
    <property type="molecule type" value="Genomic_DNA"/>
</dbReference>
<dbReference type="PANTHER" id="PTHR24014:SF4">
    <property type="entry name" value="2-OXOGLUTARATE AND IRON-DEPENDENT OXYGENASE DOMAIN-CONTAINING PROTEIN 2"/>
    <property type="match status" value="1"/>
</dbReference>
<name>D2V223_NAEGR</name>
<dbReference type="GO" id="GO:0005506">
    <property type="term" value="F:iron ion binding"/>
    <property type="evidence" value="ECO:0007669"/>
    <property type="project" value="InterPro"/>
</dbReference>
<dbReference type="GO" id="GO:0016705">
    <property type="term" value="F:oxidoreductase activity, acting on paired donors, with incorporation or reduction of molecular oxygen"/>
    <property type="evidence" value="ECO:0007669"/>
    <property type="project" value="InterPro"/>
</dbReference>
<dbReference type="InterPro" id="IPR006620">
    <property type="entry name" value="Pro_4_hyd_alph"/>
</dbReference>
<keyword evidence="10" id="KW-1185">Reference proteome</keyword>
<dbReference type="OrthoDB" id="1736837at2759"/>
<evidence type="ECO:0000256" key="6">
    <source>
        <dbReference type="ARBA" id="ARBA00023004"/>
    </source>
</evidence>
<evidence type="ECO:0000259" key="8">
    <source>
        <dbReference type="PROSITE" id="PS51471"/>
    </source>
</evidence>
<evidence type="ECO:0000256" key="3">
    <source>
        <dbReference type="ARBA" id="ARBA00022896"/>
    </source>
</evidence>
<dbReference type="VEuPathDB" id="AmoebaDB:NAEGRDRAFT_35199"/>
<proteinExistence type="predicted"/>
<dbReference type="PANTHER" id="PTHR24014">
    <property type="entry name" value="2-OXOGLUTARATE AND IRON-DEPENDENT OXYGENASE DOMAIN-CONTAINING PROTEIN 2"/>
    <property type="match status" value="1"/>
</dbReference>
<dbReference type="STRING" id="5762.D2V223"/>
<dbReference type="PROSITE" id="PS51471">
    <property type="entry name" value="FE2OG_OXY"/>
    <property type="match status" value="1"/>
</dbReference>
<dbReference type="eggNOG" id="KOG1971">
    <property type="taxonomic scope" value="Eukaryota"/>
</dbReference>
<feature type="domain" description="Fe2OG dioxygenase" evidence="8">
    <location>
        <begin position="183"/>
        <end position="277"/>
    </location>
</feature>
<feature type="region of interest" description="Disordered" evidence="7">
    <location>
        <begin position="1"/>
        <end position="29"/>
    </location>
</feature>
<evidence type="ECO:0000256" key="5">
    <source>
        <dbReference type="ARBA" id="ARBA00023002"/>
    </source>
</evidence>
<reference evidence="9 10" key="1">
    <citation type="journal article" date="2010" name="Cell">
        <title>The genome of Naegleria gruberi illuminates early eukaryotic versatility.</title>
        <authorList>
            <person name="Fritz-Laylin L.K."/>
            <person name="Prochnik S.E."/>
            <person name="Ginger M.L."/>
            <person name="Dacks J.B."/>
            <person name="Carpenter M.L."/>
            <person name="Field M.C."/>
            <person name="Kuo A."/>
            <person name="Paredez A."/>
            <person name="Chapman J."/>
            <person name="Pham J."/>
            <person name="Shu S."/>
            <person name="Neupane R."/>
            <person name="Cipriano M."/>
            <person name="Mancuso J."/>
            <person name="Tu H."/>
            <person name="Salamov A."/>
            <person name="Lindquist E."/>
            <person name="Shapiro H."/>
            <person name="Lucas S."/>
            <person name="Grigoriev I.V."/>
            <person name="Cande W.Z."/>
            <person name="Fulton C."/>
            <person name="Rokhsar D.S."/>
            <person name="Dawson S.C."/>
        </authorList>
    </citation>
    <scope>NUCLEOTIDE SEQUENCE [LARGE SCALE GENOMIC DNA]</scope>
    <source>
        <strain evidence="9 10">NEG-M</strain>
    </source>
</reference>
<dbReference type="Proteomes" id="UP000006671">
    <property type="component" value="Unassembled WGS sequence"/>
</dbReference>
<keyword evidence="4" id="KW-0223">Dioxygenase</keyword>
<dbReference type="KEGG" id="ngr:NAEGRDRAFT_35199"/>
<organism evidence="10">
    <name type="scientific">Naegleria gruberi</name>
    <name type="common">Amoeba</name>
    <dbReference type="NCBI Taxonomy" id="5762"/>
    <lineage>
        <taxon>Eukaryota</taxon>
        <taxon>Discoba</taxon>
        <taxon>Heterolobosea</taxon>
        <taxon>Tetramitia</taxon>
        <taxon>Eutetramitia</taxon>
        <taxon>Vahlkampfiidae</taxon>
        <taxon>Naegleria</taxon>
    </lineage>
</organism>
<accession>D2V223</accession>
<evidence type="ECO:0000313" key="10">
    <source>
        <dbReference type="Proteomes" id="UP000006671"/>
    </source>
</evidence>
<dbReference type="InterPro" id="IPR005123">
    <property type="entry name" value="Oxoglu/Fe-dep_dioxygenase_dom"/>
</dbReference>
<evidence type="ECO:0000256" key="7">
    <source>
        <dbReference type="SAM" id="MobiDB-lite"/>
    </source>
</evidence>